<comment type="caution">
    <text evidence="1">The sequence shown here is derived from an EMBL/GenBank/DDBJ whole genome shotgun (WGS) entry which is preliminary data.</text>
</comment>
<dbReference type="Proteomes" id="UP001461498">
    <property type="component" value="Unassembled WGS sequence"/>
</dbReference>
<accession>A0AAW1CWI0</accession>
<name>A0AAW1CWI0_9HEMI</name>
<sequence length="190" mass="21114">MGVLPSKDTQTDMAQIQDKECFNDFPNDQITDIINDCTEKQVSEVKTDMIEQSEEHLLTELKTLDKSCGSLLVNNNDSINTVQLLSTTVESLNNISAAYTAASKKSEFDIFGESVAAQLNNMPFEKAIELQLEIQQLISRKRLVTYGSSTELKTPVSKKVYYVTDCCQTSADHSIDECADDSSTLSCFEL</sequence>
<evidence type="ECO:0000313" key="1">
    <source>
        <dbReference type="EMBL" id="KAK9501213.1"/>
    </source>
</evidence>
<gene>
    <name evidence="1" type="ORF">O3M35_011971</name>
</gene>
<organism evidence="1 2">
    <name type="scientific">Rhynocoris fuscipes</name>
    <dbReference type="NCBI Taxonomy" id="488301"/>
    <lineage>
        <taxon>Eukaryota</taxon>
        <taxon>Metazoa</taxon>
        <taxon>Ecdysozoa</taxon>
        <taxon>Arthropoda</taxon>
        <taxon>Hexapoda</taxon>
        <taxon>Insecta</taxon>
        <taxon>Pterygota</taxon>
        <taxon>Neoptera</taxon>
        <taxon>Paraneoptera</taxon>
        <taxon>Hemiptera</taxon>
        <taxon>Heteroptera</taxon>
        <taxon>Panheteroptera</taxon>
        <taxon>Cimicomorpha</taxon>
        <taxon>Reduviidae</taxon>
        <taxon>Harpactorinae</taxon>
        <taxon>Harpactorini</taxon>
        <taxon>Rhynocoris</taxon>
    </lineage>
</organism>
<proteinExistence type="predicted"/>
<dbReference type="EMBL" id="JAPXFL010000009">
    <property type="protein sequence ID" value="KAK9501213.1"/>
    <property type="molecule type" value="Genomic_DNA"/>
</dbReference>
<keyword evidence="2" id="KW-1185">Reference proteome</keyword>
<protein>
    <submittedName>
        <fullName evidence="1">Uncharacterized protein</fullName>
    </submittedName>
</protein>
<dbReference type="AlphaFoldDB" id="A0AAW1CWI0"/>
<evidence type="ECO:0000313" key="2">
    <source>
        <dbReference type="Proteomes" id="UP001461498"/>
    </source>
</evidence>
<reference evidence="1 2" key="1">
    <citation type="submission" date="2022-12" db="EMBL/GenBank/DDBJ databases">
        <title>Chromosome-level genome assembly of true bugs.</title>
        <authorList>
            <person name="Ma L."/>
            <person name="Li H."/>
        </authorList>
    </citation>
    <scope>NUCLEOTIDE SEQUENCE [LARGE SCALE GENOMIC DNA]</scope>
    <source>
        <strain evidence="1">Lab_2022b</strain>
    </source>
</reference>